<organism evidence="2 3">
    <name type="scientific">Vitis vinifera</name>
    <name type="common">Grape</name>
    <dbReference type="NCBI Taxonomy" id="29760"/>
    <lineage>
        <taxon>Eukaryota</taxon>
        <taxon>Viridiplantae</taxon>
        <taxon>Streptophyta</taxon>
        <taxon>Embryophyta</taxon>
        <taxon>Tracheophyta</taxon>
        <taxon>Spermatophyta</taxon>
        <taxon>Magnoliopsida</taxon>
        <taxon>eudicotyledons</taxon>
        <taxon>Gunneridae</taxon>
        <taxon>Pentapetalae</taxon>
        <taxon>rosids</taxon>
        <taxon>Vitales</taxon>
        <taxon>Vitaceae</taxon>
        <taxon>Viteae</taxon>
        <taxon>Vitis</taxon>
    </lineage>
</organism>
<evidence type="ECO:0000313" key="2">
    <source>
        <dbReference type="EMBL" id="RVW16972.1"/>
    </source>
</evidence>
<reference evidence="2 3" key="1">
    <citation type="journal article" date="2018" name="PLoS Genet.">
        <title>Population sequencing reveals clonal diversity and ancestral inbreeding in the grapevine cultivar Chardonnay.</title>
        <authorList>
            <person name="Roach M.J."/>
            <person name="Johnson D.L."/>
            <person name="Bohlmann J."/>
            <person name="van Vuuren H.J."/>
            <person name="Jones S.J."/>
            <person name="Pretorius I.S."/>
            <person name="Schmidt S.A."/>
            <person name="Borneman A.R."/>
        </authorList>
    </citation>
    <scope>NUCLEOTIDE SEQUENCE [LARGE SCALE GENOMIC DNA]</scope>
    <source>
        <strain evidence="3">cv. Chardonnay</strain>
        <tissue evidence="2">Leaf</tissue>
    </source>
</reference>
<protein>
    <recommendedName>
        <fullName evidence="1">F-box domain-containing protein</fullName>
    </recommendedName>
</protein>
<comment type="caution">
    <text evidence="2">The sequence shown here is derived from an EMBL/GenBank/DDBJ whole genome shotgun (WGS) entry which is preliminary data.</text>
</comment>
<dbReference type="SMART" id="SM00256">
    <property type="entry name" value="FBOX"/>
    <property type="match status" value="1"/>
</dbReference>
<dbReference type="Pfam" id="PF03478">
    <property type="entry name" value="Beta-prop_KIB1-4"/>
    <property type="match status" value="1"/>
</dbReference>
<dbReference type="AlphaFoldDB" id="A0A438C154"/>
<dbReference type="InterPro" id="IPR005174">
    <property type="entry name" value="KIB1-4_b-propeller"/>
</dbReference>
<dbReference type="Proteomes" id="UP000288805">
    <property type="component" value="Unassembled WGS sequence"/>
</dbReference>
<dbReference type="EMBL" id="QGNW01002582">
    <property type="protein sequence ID" value="RVW16972.1"/>
    <property type="molecule type" value="Genomic_DNA"/>
</dbReference>
<dbReference type="SUPFAM" id="SSF81383">
    <property type="entry name" value="F-box domain"/>
    <property type="match status" value="1"/>
</dbReference>
<evidence type="ECO:0000259" key="1">
    <source>
        <dbReference type="SMART" id="SM00256"/>
    </source>
</evidence>
<accession>A0A438C154</accession>
<dbReference type="InterPro" id="IPR001810">
    <property type="entry name" value="F-box_dom"/>
</dbReference>
<dbReference type="PANTHER" id="PTHR44259">
    <property type="entry name" value="OS07G0183000 PROTEIN-RELATED"/>
    <property type="match status" value="1"/>
</dbReference>
<sequence>MDVTDDRNELPEELLELVFMHLQYVQDILRFGVVCRSWSFVASELVYDKGVEIQLEGTYGAWCCNSWNGWLLTIDYTPPHAINFLDIMSGYKFSCPSDGLEHPAPEIHQTPIEAFIKKVIASSAPSNPNCIFVAICCNWAELALCKPGDRRWTTG</sequence>
<gene>
    <name evidence="2" type="ORF">CK203_070757</name>
</gene>
<proteinExistence type="predicted"/>
<dbReference type="InterPro" id="IPR036047">
    <property type="entry name" value="F-box-like_dom_sf"/>
</dbReference>
<evidence type="ECO:0000313" key="3">
    <source>
        <dbReference type="Proteomes" id="UP000288805"/>
    </source>
</evidence>
<feature type="domain" description="F-box" evidence="1">
    <location>
        <begin position="10"/>
        <end position="51"/>
    </location>
</feature>
<name>A0A438C154_VITVI</name>
<dbReference type="Pfam" id="PF12937">
    <property type="entry name" value="F-box-like"/>
    <property type="match status" value="1"/>
</dbReference>
<dbReference type="PANTHER" id="PTHR44259:SF87">
    <property type="entry name" value="F-BOX DOMAIN-CONTAINING PROTEIN"/>
    <property type="match status" value="1"/>
</dbReference>
<dbReference type="Gene3D" id="1.20.1280.50">
    <property type="match status" value="1"/>
</dbReference>
<dbReference type="InterPro" id="IPR050942">
    <property type="entry name" value="F-box_BR-signaling"/>
</dbReference>